<dbReference type="InterPro" id="IPR022031">
    <property type="entry name" value="Rif1_N"/>
</dbReference>
<evidence type="ECO:0000313" key="9">
    <source>
        <dbReference type="EMBL" id="KAH6592348.1"/>
    </source>
</evidence>
<feature type="compositionally biased region" description="Basic and acidic residues" evidence="7">
    <location>
        <begin position="680"/>
        <end position="693"/>
    </location>
</feature>
<dbReference type="Pfam" id="PF12231">
    <property type="entry name" value="Rif1_N"/>
    <property type="match status" value="1"/>
</dbReference>
<evidence type="ECO:0000256" key="1">
    <source>
        <dbReference type="ARBA" id="ARBA00004123"/>
    </source>
</evidence>
<accession>A0ABQ8F509</accession>
<sequence length="754" mass="83107">MTTDTIAGAAVAAAAALLASGQGEASDRSDAWQIILKELRSTHTDALAAPHAVAHAVRASTVVGLVDAWEKDLLRSSETIDDVRCDSLERDALACLSVTLFQEDLVCSLTETQLLSLLDILIQIIQCTDTGKYSVSTCQLAVWTLSSQQIPATHVIDLKANRLIEALTTSLKSKDTGLVEETLRALSRLCLQSPTFAFHASTWFGLVLDLLFSPEVSVRKGADAMLTIVAPQIIAGNDMQAASTTTNPSNILSASQPPTDFISAFIVKLQTHANDNINMMCAWGHIMVAFGVRLHKTQSLNTLLSIAEPNFNSSRPSQRISAFRAWRRLILNFSLNDHLFYSKRLKLILLPIWHCLRLEKKASVREAAFETFVYLVVHLSHRSLPVSNFLESYILHTLPYLKTSERMLQIFLSIVGDLMDSSVSLLSNESAFLLLDESAVNMCNQINGNIPPEIWSNADFEAILQCLKSTHGHLEYVKDHCHRIWGKVCDSVQSSWDNGLESANTGVRRLVDFLKEAVAHDSAASCLACEVYLPGIISLAFDAHTPTAVDMDLFRYILDELQVYFTLDLSLSLSTSLLQFYKLIMNFIPKEQISSNIQDTLTQAEDYISRLTANAEVLIPPGDTYQSDMSIMNGDVLSCIDVNGTHRAGLSRENTVKSTLDNVGSVQSQSLMALTPPSNTEKRKSDLERESAHAPKRMYLNGKLATPARSSFLHHLDELVLSQDELGFLGVAEIVKVQLVLAKLIGACCERIVE</sequence>
<dbReference type="Gene3D" id="1.25.10.10">
    <property type="entry name" value="Leucine-rich Repeat Variant"/>
    <property type="match status" value="1"/>
</dbReference>
<keyword evidence="6" id="KW-0131">Cell cycle</keyword>
<feature type="region of interest" description="Disordered" evidence="7">
    <location>
        <begin position="671"/>
        <end position="698"/>
    </location>
</feature>
<dbReference type="InterPro" id="IPR011989">
    <property type="entry name" value="ARM-like"/>
</dbReference>
<keyword evidence="4" id="KW-0779">Telomere</keyword>
<gene>
    <name evidence="9" type="ORF">BASA50_008132</name>
</gene>
<evidence type="ECO:0000256" key="6">
    <source>
        <dbReference type="ARBA" id="ARBA00023306"/>
    </source>
</evidence>
<protein>
    <recommendedName>
        <fullName evidence="8">Telomere-associated protein Rif1 N-terminal domain-containing protein</fullName>
    </recommendedName>
</protein>
<dbReference type="InterPro" id="IPR016024">
    <property type="entry name" value="ARM-type_fold"/>
</dbReference>
<dbReference type="PANTHER" id="PTHR22928">
    <property type="entry name" value="TELOMERE-ASSOCIATED PROTEIN RIF1"/>
    <property type="match status" value="1"/>
</dbReference>
<evidence type="ECO:0000313" key="10">
    <source>
        <dbReference type="Proteomes" id="UP001648503"/>
    </source>
</evidence>
<evidence type="ECO:0000256" key="7">
    <source>
        <dbReference type="SAM" id="MobiDB-lite"/>
    </source>
</evidence>
<comment type="subcellular location">
    <subcellularLocation>
        <location evidence="2">Chromosome</location>
        <location evidence="2">Telomere</location>
    </subcellularLocation>
    <subcellularLocation>
        <location evidence="1">Nucleus</location>
    </subcellularLocation>
</comment>
<proteinExistence type="predicted"/>
<dbReference type="SUPFAM" id="SSF48371">
    <property type="entry name" value="ARM repeat"/>
    <property type="match status" value="1"/>
</dbReference>
<dbReference type="PANTHER" id="PTHR22928:SF3">
    <property type="entry name" value="TELOMERE-ASSOCIATED PROTEIN RIF1"/>
    <property type="match status" value="1"/>
</dbReference>
<dbReference type="Proteomes" id="UP001648503">
    <property type="component" value="Unassembled WGS sequence"/>
</dbReference>
<evidence type="ECO:0000256" key="5">
    <source>
        <dbReference type="ARBA" id="ARBA00023242"/>
    </source>
</evidence>
<reference evidence="9 10" key="1">
    <citation type="submission" date="2021-02" db="EMBL/GenBank/DDBJ databases">
        <title>Variation within the Batrachochytrium salamandrivorans European outbreak.</title>
        <authorList>
            <person name="Kelly M."/>
            <person name="Pasmans F."/>
            <person name="Shea T.P."/>
            <person name="Munoz J.F."/>
            <person name="Carranza S."/>
            <person name="Cuomo C.A."/>
            <person name="Martel A."/>
        </authorList>
    </citation>
    <scope>NUCLEOTIDE SEQUENCE [LARGE SCALE GENOMIC DNA]</scope>
    <source>
        <strain evidence="9 10">AMFP18/2</strain>
    </source>
</reference>
<evidence type="ECO:0000259" key="8">
    <source>
        <dbReference type="Pfam" id="PF12231"/>
    </source>
</evidence>
<evidence type="ECO:0000256" key="4">
    <source>
        <dbReference type="ARBA" id="ARBA00022895"/>
    </source>
</evidence>
<comment type="caution">
    <text evidence="9">The sequence shown here is derived from an EMBL/GenBank/DDBJ whole genome shotgun (WGS) entry which is preliminary data.</text>
</comment>
<keyword evidence="10" id="KW-1185">Reference proteome</keyword>
<feature type="domain" description="Telomere-associated protein Rif1 N-terminal" evidence="8">
    <location>
        <begin position="65"/>
        <end position="378"/>
    </location>
</feature>
<keyword evidence="3" id="KW-0158">Chromosome</keyword>
<dbReference type="EMBL" id="JAFCIX010000380">
    <property type="protein sequence ID" value="KAH6592348.1"/>
    <property type="molecule type" value="Genomic_DNA"/>
</dbReference>
<evidence type="ECO:0000256" key="3">
    <source>
        <dbReference type="ARBA" id="ARBA00022454"/>
    </source>
</evidence>
<organism evidence="9 10">
    <name type="scientific">Batrachochytrium salamandrivorans</name>
    <dbReference type="NCBI Taxonomy" id="1357716"/>
    <lineage>
        <taxon>Eukaryota</taxon>
        <taxon>Fungi</taxon>
        <taxon>Fungi incertae sedis</taxon>
        <taxon>Chytridiomycota</taxon>
        <taxon>Chytridiomycota incertae sedis</taxon>
        <taxon>Chytridiomycetes</taxon>
        <taxon>Rhizophydiales</taxon>
        <taxon>Rhizophydiales incertae sedis</taxon>
        <taxon>Batrachochytrium</taxon>
    </lineage>
</organism>
<keyword evidence="5" id="KW-0539">Nucleus</keyword>
<name>A0ABQ8F509_9FUNG</name>
<evidence type="ECO:0000256" key="2">
    <source>
        <dbReference type="ARBA" id="ARBA00004574"/>
    </source>
</evidence>